<dbReference type="GeneID" id="112289812"/>
<dbReference type="OrthoDB" id="6500128at2759"/>
<name>A0A2K1LBT6_PHYPA</name>
<protein>
    <submittedName>
        <fullName evidence="1 2">Uncharacterized protein</fullName>
    </submittedName>
</protein>
<dbReference type="Proteomes" id="UP000006727">
    <property type="component" value="Chromosome 1"/>
</dbReference>
<proteinExistence type="predicted"/>
<keyword evidence="3" id="KW-1185">Reference proteome</keyword>
<organism evidence="1">
    <name type="scientific">Physcomitrium patens</name>
    <name type="common">Spreading-leaved earth moss</name>
    <name type="synonym">Physcomitrella patens</name>
    <dbReference type="NCBI Taxonomy" id="3218"/>
    <lineage>
        <taxon>Eukaryota</taxon>
        <taxon>Viridiplantae</taxon>
        <taxon>Streptophyta</taxon>
        <taxon>Embryophyta</taxon>
        <taxon>Bryophyta</taxon>
        <taxon>Bryophytina</taxon>
        <taxon>Bryopsida</taxon>
        <taxon>Funariidae</taxon>
        <taxon>Funariales</taxon>
        <taxon>Funariaceae</taxon>
        <taxon>Physcomitrium</taxon>
    </lineage>
</organism>
<dbReference type="Gramene" id="Pp3c1_41290V3.1">
    <property type="protein sequence ID" value="Pp3c1_41290V3.1"/>
    <property type="gene ID" value="Pp3c1_41290"/>
</dbReference>
<gene>
    <name evidence="2" type="primary">LOC112289812</name>
    <name evidence="1" type="ORF">PHYPA_001907</name>
</gene>
<evidence type="ECO:0000313" key="3">
    <source>
        <dbReference type="Proteomes" id="UP000006727"/>
    </source>
</evidence>
<evidence type="ECO:0000313" key="1">
    <source>
        <dbReference type="EMBL" id="PNR63481.1"/>
    </source>
</evidence>
<dbReference type="AlphaFoldDB" id="A0A2K1LBT6"/>
<evidence type="ECO:0000313" key="2">
    <source>
        <dbReference type="EnsemblPlants" id="Pp3c1_41290V3.1"/>
    </source>
</evidence>
<reference evidence="1 3" key="1">
    <citation type="journal article" date="2008" name="Science">
        <title>The Physcomitrella genome reveals evolutionary insights into the conquest of land by plants.</title>
        <authorList>
            <person name="Rensing S."/>
            <person name="Lang D."/>
            <person name="Zimmer A."/>
            <person name="Terry A."/>
            <person name="Salamov A."/>
            <person name="Shapiro H."/>
            <person name="Nishiyama T."/>
            <person name="Perroud P.-F."/>
            <person name="Lindquist E."/>
            <person name="Kamisugi Y."/>
            <person name="Tanahashi T."/>
            <person name="Sakakibara K."/>
            <person name="Fujita T."/>
            <person name="Oishi K."/>
            <person name="Shin-I T."/>
            <person name="Kuroki Y."/>
            <person name="Toyoda A."/>
            <person name="Suzuki Y."/>
            <person name="Hashimoto A."/>
            <person name="Yamaguchi K."/>
            <person name="Sugano A."/>
            <person name="Kohara Y."/>
            <person name="Fujiyama A."/>
            <person name="Anterola A."/>
            <person name="Aoki S."/>
            <person name="Ashton N."/>
            <person name="Barbazuk W.B."/>
            <person name="Barker E."/>
            <person name="Bennetzen J."/>
            <person name="Bezanilla M."/>
            <person name="Blankenship R."/>
            <person name="Cho S.H."/>
            <person name="Dutcher S."/>
            <person name="Estelle M."/>
            <person name="Fawcett J.A."/>
            <person name="Gundlach H."/>
            <person name="Hanada K."/>
            <person name="Heyl A."/>
            <person name="Hicks K.A."/>
            <person name="Hugh J."/>
            <person name="Lohr M."/>
            <person name="Mayer K."/>
            <person name="Melkozernov A."/>
            <person name="Murata T."/>
            <person name="Nelson D."/>
            <person name="Pils B."/>
            <person name="Prigge M."/>
            <person name="Reiss B."/>
            <person name="Renner T."/>
            <person name="Rombauts S."/>
            <person name="Rushton P."/>
            <person name="Sanderfoot A."/>
            <person name="Schween G."/>
            <person name="Shiu S.-H."/>
            <person name="Stueber K."/>
            <person name="Theodoulou F.L."/>
            <person name="Tu H."/>
            <person name="Van de Peer Y."/>
            <person name="Verrier P.J."/>
            <person name="Waters E."/>
            <person name="Wood A."/>
            <person name="Yang L."/>
            <person name="Cove D."/>
            <person name="Cuming A."/>
            <person name="Hasebe M."/>
            <person name="Lucas S."/>
            <person name="Mishler D.B."/>
            <person name="Reski R."/>
            <person name="Grigoriev I."/>
            <person name="Quatrano R.S."/>
            <person name="Boore J.L."/>
        </authorList>
    </citation>
    <scope>NUCLEOTIDE SEQUENCE [LARGE SCALE GENOMIC DNA]</scope>
    <source>
        <strain evidence="2 3">cv. Gransden 2004</strain>
    </source>
</reference>
<dbReference type="EnsemblPlants" id="Pp3c1_41290V3.1">
    <property type="protein sequence ID" value="Pp3c1_41290V3.1"/>
    <property type="gene ID" value="Pp3c1_41290"/>
</dbReference>
<dbReference type="EMBL" id="ABEU02000001">
    <property type="protein sequence ID" value="PNR63481.1"/>
    <property type="molecule type" value="Genomic_DNA"/>
</dbReference>
<dbReference type="EnsemblPlants" id="Pp3c1_41290V3.2">
    <property type="protein sequence ID" value="Pp3c1_41290V3.2"/>
    <property type="gene ID" value="Pp3c1_41290"/>
</dbReference>
<dbReference type="Gramene" id="Pp3c1_41290V3.2">
    <property type="protein sequence ID" value="Pp3c1_41290V3.2"/>
    <property type="gene ID" value="Pp3c1_41290"/>
</dbReference>
<reference evidence="1 3" key="2">
    <citation type="journal article" date="2018" name="Plant J.">
        <title>The Physcomitrella patens chromosome-scale assembly reveals moss genome structure and evolution.</title>
        <authorList>
            <person name="Lang D."/>
            <person name="Ullrich K.K."/>
            <person name="Murat F."/>
            <person name="Fuchs J."/>
            <person name="Jenkins J."/>
            <person name="Haas F.B."/>
            <person name="Piednoel M."/>
            <person name="Gundlach H."/>
            <person name="Van Bel M."/>
            <person name="Meyberg R."/>
            <person name="Vives C."/>
            <person name="Morata J."/>
            <person name="Symeonidi A."/>
            <person name="Hiss M."/>
            <person name="Muchero W."/>
            <person name="Kamisugi Y."/>
            <person name="Saleh O."/>
            <person name="Blanc G."/>
            <person name="Decker E.L."/>
            <person name="van Gessel N."/>
            <person name="Grimwood J."/>
            <person name="Hayes R.D."/>
            <person name="Graham S.W."/>
            <person name="Gunter L.E."/>
            <person name="McDaniel S.F."/>
            <person name="Hoernstein S.N.W."/>
            <person name="Larsson A."/>
            <person name="Li F.W."/>
            <person name="Perroud P.F."/>
            <person name="Phillips J."/>
            <person name="Ranjan P."/>
            <person name="Rokshar D.S."/>
            <person name="Rothfels C.J."/>
            <person name="Schneider L."/>
            <person name="Shu S."/>
            <person name="Stevenson D.W."/>
            <person name="Thummler F."/>
            <person name="Tillich M."/>
            <person name="Villarreal Aguilar J.C."/>
            <person name="Widiez T."/>
            <person name="Wong G.K."/>
            <person name="Wymore A."/>
            <person name="Zhang Y."/>
            <person name="Zimmer A.D."/>
            <person name="Quatrano R.S."/>
            <person name="Mayer K.F.X."/>
            <person name="Goodstein D."/>
            <person name="Casacuberta J.M."/>
            <person name="Vandepoele K."/>
            <person name="Reski R."/>
            <person name="Cuming A.C."/>
            <person name="Tuskan G.A."/>
            <person name="Maumus F."/>
            <person name="Salse J."/>
            <person name="Schmutz J."/>
            <person name="Rensing S.A."/>
        </authorList>
    </citation>
    <scope>NUCLEOTIDE SEQUENCE [LARGE SCALE GENOMIC DNA]</scope>
    <source>
        <strain evidence="2 3">cv. Gransden 2004</strain>
    </source>
</reference>
<accession>A0A2K1LBT6</accession>
<sequence>MLDEKSQISENLVRFCFYGFVAETLTALTMDSIILDQCHQGFQCRRNKAEWGQQSVVLEADTAILDEIDSGLDLDAPHEMFQQQMA</sequence>
<dbReference type="RefSeq" id="XP_024391195.1">
    <property type="nucleotide sequence ID" value="XM_024535427.2"/>
</dbReference>
<reference evidence="2" key="3">
    <citation type="submission" date="2020-12" db="UniProtKB">
        <authorList>
            <consortium name="EnsemblPlants"/>
        </authorList>
    </citation>
    <scope>IDENTIFICATION</scope>
</reference>